<name>A0ABN2B0X0_9ACTN</name>
<dbReference type="EMBL" id="BAAANC010000002">
    <property type="protein sequence ID" value="GAA1531215.1"/>
    <property type="molecule type" value="Genomic_DNA"/>
</dbReference>
<evidence type="ECO:0000313" key="2">
    <source>
        <dbReference type="Proteomes" id="UP001500363"/>
    </source>
</evidence>
<keyword evidence="2" id="KW-1185">Reference proteome</keyword>
<comment type="caution">
    <text evidence="1">The sequence shown here is derived from an EMBL/GenBank/DDBJ whole genome shotgun (WGS) entry which is preliminary data.</text>
</comment>
<accession>A0ABN2B0X0</accession>
<sequence>MSAWLGPLMTALVAPLAVIATNLLNRRDARLLREDERQQRKLELDRAADEAAEADQREYRRKMDDRWRDARLEAHLALLAVVTEAKEILDPLFADSRTRDSRAIHPPVENPRLFSAEFTKNLESAVARIEVIGSQASTGAARRLAGWLIELDQALFIADAVSVSYAEIRRKERQIEAYRADYLNQIRADLGTAD</sequence>
<reference evidence="1 2" key="1">
    <citation type="journal article" date="2019" name="Int. J. Syst. Evol. Microbiol.">
        <title>The Global Catalogue of Microorganisms (GCM) 10K type strain sequencing project: providing services to taxonomists for standard genome sequencing and annotation.</title>
        <authorList>
            <consortium name="The Broad Institute Genomics Platform"/>
            <consortium name="The Broad Institute Genome Sequencing Center for Infectious Disease"/>
            <person name="Wu L."/>
            <person name="Ma J."/>
        </authorList>
    </citation>
    <scope>NUCLEOTIDE SEQUENCE [LARGE SCALE GENOMIC DNA]</scope>
    <source>
        <strain evidence="1 2">JCM 14303</strain>
    </source>
</reference>
<gene>
    <name evidence="1" type="ORF">GCM10009741_36670</name>
</gene>
<organism evidence="1 2">
    <name type="scientific">Kribbella lupini</name>
    <dbReference type="NCBI Taxonomy" id="291602"/>
    <lineage>
        <taxon>Bacteria</taxon>
        <taxon>Bacillati</taxon>
        <taxon>Actinomycetota</taxon>
        <taxon>Actinomycetes</taxon>
        <taxon>Propionibacteriales</taxon>
        <taxon>Kribbellaceae</taxon>
        <taxon>Kribbella</taxon>
    </lineage>
</organism>
<evidence type="ECO:0000313" key="1">
    <source>
        <dbReference type="EMBL" id="GAA1531215.1"/>
    </source>
</evidence>
<protein>
    <submittedName>
        <fullName evidence="1">Uncharacterized protein</fullName>
    </submittedName>
</protein>
<dbReference type="Proteomes" id="UP001500363">
    <property type="component" value="Unassembled WGS sequence"/>
</dbReference>
<proteinExistence type="predicted"/>